<comment type="catalytic activity">
    <reaction evidence="9">
        <text>L-seryl-[protein] + ATP = O-phospho-L-seryl-[protein] + ADP + H(+)</text>
        <dbReference type="Rhea" id="RHEA:17989"/>
        <dbReference type="Rhea" id="RHEA-COMP:9863"/>
        <dbReference type="Rhea" id="RHEA-COMP:11604"/>
        <dbReference type="ChEBI" id="CHEBI:15378"/>
        <dbReference type="ChEBI" id="CHEBI:29999"/>
        <dbReference type="ChEBI" id="CHEBI:30616"/>
        <dbReference type="ChEBI" id="CHEBI:83421"/>
        <dbReference type="ChEBI" id="CHEBI:456216"/>
        <dbReference type="EC" id="2.7.11.1"/>
    </reaction>
</comment>
<keyword evidence="3" id="KW-0723">Serine/threonine-protein kinase</keyword>
<keyword evidence="6" id="KW-0418">Kinase</keyword>
<evidence type="ECO:0000256" key="11">
    <source>
        <dbReference type="SAM" id="MobiDB-lite"/>
    </source>
</evidence>
<dbReference type="Gene3D" id="1.10.510.10">
    <property type="entry name" value="Transferase(Phosphotransferase) domain 1"/>
    <property type="match status" value="1"/>
</dbReference>
<evidence type="ECO:0000256" key="4">
    <source>
        <dbReference type="ARBA" id="ARBA00022679"/>
    </source>
</evidence>
<dbReference type="EC" id="2.7.11.1" evidence="2"/>
<comment type="catalytic activity">
    <reaction evidence="8">
        <text>L-threonyl-[protein] + ATP = O-phospho-L-threonyl-[protein] + ADP + H(+)</text>
        <dbReference type="Rhea" id="RHEA:46608"/>
        <dbReference type="Rhea" id="RHEA-COMP:11060"/>
        <dbReference type="Rhea" id="RHEA-COMP:11605"/>
        <dbReference type="ChEBI" id="CHEBI:15378"/>
        <dbReference type="ChEBI" id="CHEBI:30013"/>
        <dbReference type="ChEBI" id="CHEBI:30616"/>
        <dbReference type="ChEBI" id="CHEBI:61977"/>
        <dbReference type="ChEBI" id="CHEBI:456216"/>
        <dbReference type="EC" id="2.7.11.1"/>
    </reaction>
</comment>
<evidence type="ECO:0000256" key="3">
    <source>
        <dbReference type="ARBA" id="ARBA00022527"/>
    </source>
</evidence>
<dbReference type="CDD" id="cd14079">
    <property type="entry name" value="STKc_AMPK_alpha"/>
    <property type="match status" value="1"/>
</dbReference>
<feature type="compositionally biased region" description="Gly residues" evidence="11">
    <location>
        <begin position="477"/>
        <end position="487"/>
    </location>
</feature>
<evidence type="ECO:0000256" key="1">
    <source>
        <dbReference type="ARBA" id="ARBA00006234"/>
    </source>
</evidence>
<evidence type="ECO:0000256" key="6">
    <source>
        <dbReference type="ARBA" id="ARBA00022777"/>
    </source>
</evidence>
<evidence type="ECO:0000259" key="13">
    <source>
        <dbReference type="PROSITE" id="PS50030"/>
    </source>
</evidence>
<dbReference type="Gene3D" id="3.30.310.80">
    <property type="entry name" value="Kinase associated domain 1, KA1"/>
    <property type="match status" value="2"/>
</dbReference>
<evidence type="ECO:0000256" key="7">
    <source>
        <dbReference type="ARBA" id="ARBA00022840"/>
    </source>
</evidence>
<dbReference type="InterPro" id="IPR000719">
    <property type="entry name" value="Prot_kinase_dom"/>
</dbReference>
<dbReference type="PROSITE" id="PS00108">
    <property type="entry name" value="PROTEIN_KINASE_ST"/>
    <property type="match status" value="1"/>
</dbReference>
<dbReference type="PANTHER" id="PTHR24346:SF82">
    <property type="entry name" value="KP78A-RELATED"/>
    <property type="match status" value="1"/>
</dbReference>
<sequence>MAEAAPMAAQALDPAAAGFNNPAQVQGYNQSAEFFLSNYRLGKTLGIGSFGKVKVAEHVLTGHKVAIKILNRRKIQQMEMEEKVRREIKILRLFMHPHIIRLYEVIETPSDIYVVMEYVKTGELFDYIVEKGRLGEDEARHFFQQIISGVEYCHRNMVVHRDLKPENLLLDAKMNVKIADFGLSNIMRDGHFLKTSCGSPNYAAPEVISGKLYAGPEVDVWSCGVILYALLCGSLPFDDENIPNLFKKIKGGIYNLPSHLSPGARDLIPRMLLVDPLKRITIPEIRQHPWFNMHLPRYLAVMQAEPVVGVPRIDEEILEEVVRLGFDRDGLLDALRSRTANKATVTYYLMTDNRRKMPSSGYLSADMAEGSTGAAMAAAGMSLMPSAGAAASASVAAAAGGGGGGGTPQQRLVAERRWRLGVHARGHPSALMAELYRVMQLNGVAWKKVGPYALKCRAAVRKPPQEQLLQLQRRRGSSGGGGSGAAGGAARMSDDLDDHIELDGACGEAPPGGASAGGGADGAGGGGGGGGALAHSGSSRRGLPGGGAGGTDVAGAAAGPPGTGDAETHYVMRFESQMYKVRDDEYVIDIQRVDGELFLFMDVVGRVLTDLRM</sequence>
<dbReference type="InterPro" id="IPR017441">
    <property type="entry name" value="Protein_kinase_ATP_BS"/>
</dbReference>
<evidence type="ECO:0000256" key="9">
    <source>
        <dbReference type="ARBA" id="ARBA00048679"/>
    </source>
</evidence>
<dbReference type="Proteomes" id="UP000613740">
    <property type="component" value="Unassembled WGS sequence"/>
</dbReference>
<feature type="domain" description="Protein kinase" evidence="12">
    <location>
        <begin position="39"/>
        <end position="291"/>
    </location>
</feature>
<evidence type="ECO:0000259" key="12">
    <source>
        <dbReference type="PROSITE" id="PS50011"/>
    </source>
</evidence>
<dbReference type="SUPFAM" id="SSF103243">
    <property type="entry name" value="KA1-like"/>
    <property type="match status" value="1"/>
</dbReference>
<dbReference type="AlphaFoldDB" id="A0A836BAA9"/>
<dbReference type="InterPro" id="IPR008271">
    <property type="entry name" value="Ser/Thr_kinase_AS"/>
</dbReference>
<dbReference type="Pfam" id="PF02149">
    <property type="entry name" value="KA1"/>
    <property type="match status" value="1"/>
</dbReference>
<dbReference type="GO" id="GO:0004674">
    <property type="term" value="F:protein serine/threonine kinase activity"/>
    <property type="evidence" value="ECO:0007669"/>
    <property type="project" value="UniProtKB-KW"/>
</dbReference>
<dbReference type="SMART" id="SM00220">
    <property type="entry name" value="S_TKc"/>
    <property type="match status" value="1"/>
</dbReference>
<name>A0A836BAA9_9CHLO</name>
<evidence type="ECO:0000313" key="16">
    <source>
        <dbReference type="Proteomes" id="UP000613740"/>
    </source>
</evidence>
<feature type="compositionally biased region" description="Gly residues" evidence="11">
    <location>
        <begin position="514"/>
        <end position="532"/>
    </location>
</feature>
<protein>
    <recommendedName>
        <fullName evidence="2">non-specific serine/threonine protein kinase</fullName>
        <ecNumber evidence="2">2.7.11.1</ecNumber>
    </recommendedName>
</protein>
<feature type="domain" description="UBA" evidence="13">
    <location>
        <begin position="312"/>
        <end position="352"/>
    </location>
</feature>
<feature type="domain" description="KA1" evidence="14">
    <location>
        <begin position="565"/>
        <end position="613"/>
    </location>
</feature>
<proteinExistence type="inferred from homology"/>
<comment type="caution">
    <text evidence="15">The sequence shown here is derived from an EMBL/GenBank/DDBJ whole genome shotgun (WGS) entry which is preliminary data.</text>
</comment>
<dbReference type="Pfam" id="PF00069">
    <property type="entry name" value="Pkinase"/>
    <property type="match status" value="1"/>
</dbReference>
<dbReference type="GO" id="GO:0005737">
    <property type="term" value="C:cytoplasm"/>
    <property type="evidence" value="ECO:0007669"/>
    <property type="project" value="TreeGrafter"/>
</dbReference>
<evidence type="ECO:0000256" key="8">
    <source>
        <dbReference type="ARBA" id="ARBA00047899"/>
    </source>
</evidence>
<dbReference type="InterPro" id="IPR028375">
    <property type="entry name" value="KA1/Ssp2_C"/>
</dbReference>
<dbReference type="InterPro" id="IPR011009">
    <property type="entry name" value="Kinase-like_dom_sf"/>
</dbReference>
<feature type="region of interest" description="Disordered" evidence="11">
    <location>
        <begin position="500"/>
        <end position="565"/>
    </location>
</feature>
<dbReference type="InterPro" id="IPR015940">
    <property type="entry name" value="UBA"/>
</dbReference>
<feature type="region of interest" description="Disordered" evidence="11">
    <location>
        <begin position="472"/>
        <end position="491"/>
    </location>
</feature>
<reference evidence="15" key="1">
    <citation type="journal article" date="2020" name="bioRxiv">
        <title>Comparative genomics of Chlamydomonas.</title>
        <authorList>
            <person name="Craig R.J."/>
            <person name="Hasan A.R."/>
            <person name="Ness R.W."/>
            <person name="Keightley P.D."/>
        </authorList>
    </citation>
    <scope>NUCLEOTIDE SEQUENCE</scope>
    <source>
        <strain evidence="15">CCAP 11/173</strain>
    </source>
</reference>
<gene>
    <name evidence="15" type="ORF">HYH02_003056</name>
</gene>
<dbReference type="FunFam" id="1.10.510.10:FF:000544">
    <property type="entry name" value="Non-specific serine/threonine protein kinase"/>
    <property type="match status" value="1"/>
</dbReference>
<dbReference type="EMBL" id="JAEHOD010000006">
    <property type="protein sequence ID" value="KAG2452015.1"/>
    <property type="molecule type" value="Genomic_DNA"/>
</dbReference>
<dbReference type="FunFam" id="3.30.200.20:FF:000236">
    <property type="entry name" value="Non-specific serine/threonine protein kinase"/>
    <property type="match status" value="1"/>
</dbReference>
<evidence type="ECO:0000259" key="14">
    <source>
        <dbReference type="PROSITE" id="PS50032"/>
    </source>
</evidence>
<keyword evidence="7 10" id="KW-0067">ATP-binding</keyword>
<feature type="binding site" evidence="10">
    <location>
        <position position="68"/>
    </location>
    <ligand>
        <name>ATP</name>
        <dbReference type="ChEBI" id="CHEBI:30616"/>
    </ligand>
</feature>
<dbReference type="OrthoDB" id="193931at2759"/>
<dbReference type="SUPFAM" id="SSF56112">
    <property type="entry name" value="Protein kinase-like (PK-like)"/>
    <property type="match status" value="1"/>
</dbReference>
<dbReference type="PROSITE" id="PS50030">
    <property type="entry name" value="UBA"/>
    <property type="match status" value="1"/>
</dbReference>
<keyword evidence="16" id="KW-1185">Reference proteome</keyword>
<feature type="compositionally biased region" description="Gly residues" evidence="11">
    <location>
        <begin position="543"/>
        <end position="552"/>
    </location>
</feature>
<dbReference type="PROSITE" id="PS50011">
    <property type="entry name" value="PROTEIN_KINASE_DOM"/>
    <property type="match status" value="1"/>
</dbReference>
<keyword evidence="5 10" id="KW-0547">Nucleotide-binding</keyword>
<evidence type="ECO:0000313" key="15">
    <source>
        <dbReference type="EMBL" id="KAG2452015.1"/>
    </source>
</evidence>
<organism evidence="15 16">
    <name type="scientific">Chlamydomonas schloesseri</name>
    <dbReference type="NCBI Taxonomy" id="2026947"/>
    <lineage>
        <taxon>Eukaryota</taxon>
        <taxon>Viridiplantae</taxon>
        <taxon>Chlorophyta</taxon>
        <taxon>core chlorophytes</taxon>
        <taxon>Chlorophyceae</taxon>
        <taxon>CS clade</taxon>
        <taxon>Chlamydomonadales</taxon>
        <taxon>Chlamydomonadaceae</taxon>
        <taxon>Chlamydomonas</taxon>
    </lineage>
</organism>
<dbReference type="PANTHER" id="PTHR24346">
    <property type="entry name" value="MAP/MICROTUBULE AFFINITY-REGULATING KINASE"/>
    <property type="match status" value="1"/>
</dbReference>
<feature type="compositionally biased region" description="Low complexity" evidence="11">
    <location>
        <begin position="504"/>
        <end position="513"/>
    </location>
</feature>
<dbReference type="CDD" id="cd14335">
    <property type="entry name" value="UBA_SnRK1_plant"/>
    <property type="match status" value="1"/>
</dbReference>
<evidence type="ECO:0000256" key="5">
    <source>
        <dbReference type="ARBA" id="ARBA00022741"/>
    </source>
</evidence>
<accession>A0A836BAA9</accession>
<dbReference type="PROSITE" id="PS50032">
    <property type="entry name" value="KA1"/>
    <property type="match status" value="1"/>
</dbReference>
<evidence type="ECO:0000256" key="10">
    <source>
        <dbReference type="PROSITE-ProRule" id="PRU10141"/>
    </source>
</evidence>
<dbReference type="InterPro" id="IPR001772">
    <property type="entry name" value="KA1_dom"/>
</dbReference>
<keyword evidence="4" id="KW-0808">Transferase</keyword>
<dbReference type="GO" id="GO:0035556">
    <property type="term" value="P:intracellular signal transduction"/>
    <property type="evidence" value="ECO:0007669"/>
    <property type="project" value="TreeGrafter"/>
</dbReference>
<dbReference type="GO" id="GO:0005524">
    <property type="term" value="F:ATP binding"/>
    <property type="evidence" value="ECO:0007669"/>
    <property type="project" value="UniProtKB-UniRule"/>
</dbReference>
<evidence type="ECO:0000256" key="2">
    <source>
        <dbReference type="ARBA" id="ARBA00012513"/>
    </source>
</evidence>
<feature type="compositionally biased region" description="Low complexity" evidence="11">
    <location>
        <begin position="553"/>
        <end position="565"/>
    </location>
</feature>
<comment type="similarity">
    <text evidence="1">Belongs to the protein kinase superfamily. CAMK Ser/Thr protein kinase family. SNF1 subfamily.</text>
</comment>
<dbReference type="PROSITE" id="PS00107">
    <property type="entry name" value="PROTEIN_KINASE_ATP"/>
    <property type="match status" value="1"/>
</dbReference>